<protein>
    <recommendedName>
        <fullName evidence="1">Helix-turn-helix domain-containing protein</fullName>
    </recommendedName>
</protein>
<sequence length="72" mass="7877">MQVTDPLLTAREGAKYLQVSLPTFYRRIADGTLPKPIKMGSLSRWSQSEILAAVEYAKAKRNAGSPSPVKEG</sequence>
<accession>A0A0F6ANY9</accession>
<dbReference type="EMBL" id="CP000887">
    <property type="protein sequence ID" value="ACD71782.1"/>
    <property type="molecule type" value="Genomic_DNA"/>
</dbReference>
<dbReference type="GeneID" id="93017295"/>
<dbReference type="SMR" id="A0A0F6ANY9"/>
<dbReference type="HOGENOM" id="CLU_140176_19_0_5"/>
<gene>
    <name evidence="2" type="ordered locus">BAbS19_I02350</name>
</gene>
<dbReference type="Pfam" id="PF12728">
    <property type="entry name" value="HTH_17"/>
    <property type="match status" value="1"/>
</dbReference>
<dbReference type="InterPro" id="IPR041657">
    <property type="entry name" value="HTH_17"/>
</dbReference>
<evidence type="ECO:0000313" key="2">
    <source>
        <dbReference type="EMBL" id="ACD71782.1"/>
    </source>
</evidence>
<proteinExistence type="predicted"/>
<organism evidence="2 3">
    <name type="scientific">Brucella abortus (strain S19)</name>
    <dbReference type="NCBI Taxonomy" id="430066"/>
    <lineage>
        <taxon>Bacteria</taxon>
        <taxon>Pseudomonadati</taxon>
        <taxon>Pseudomonadota</taxon>
        <taxon>Alphaproteobacteria</taxon>
        <taxon>Hyphomicrobiales</taxon>
        <taxon>Brucellaceae</taxon>
        <taxon>Brucella/Ochrobactrum group</taxon>
        <taxon>Brucella</taxon>
    </lineage>
</organism>
<evidence type="ECO:0000313" key="3">
    <source>
        <dbReference type="Proteomes" id="UP000002565"/>
    </source>
</evidence>
<feature type="domain" description="Helix-turn-helix" evidence="1">
    <location>
        <begin position="7"/>
        <end position="53"/>
    </location>
</feature>
<dbReference type="AlphaFoldDB" id="A0A0F6ANY9"/>
<dbReference type="Gene3D" id="1.10.238.160">
    <property type="match status" value="1"/>
</dbReference>
<dbReference type="KEGG" id="bmc:BAbS19_I02350"/>
<dbReference type="RefSeq" id="WP_002965499.1">
    <property type="nucleotide sequence ID" value="NC_010742.1"/>
</dbReference>
<name>A0A0F6ANY9_BRUA1</name>
<reference evidence="2 3" key="1">
    <citation type="journal article" date="2008" name="PLoS ONE">
        <title>Genome sequence of Brucella abortus vaccine strain S19 compared to virulent strains yields candidate virulence genes.</title>
        <authorList>
            <person name="Crasta O.R."/>
            <person name="Folkerts O."/>
            <person name="Fei Z."/>
            <person name="Mane S.P."/>
            <person name="Evans C."/>
            <person name="Martino-Catt S."/>
            <person name="Bricker B."/>
            <person name="Yu G."/>
            <person name="Du L."/>
            <person name="Sobral B.W."/>
        </authorList>
    </citation>
    <scope>NUCLEOTIDE SEQUENCE [LARGE SCALE GENOMIC DNA]</scope>
    <source>
        <strain evidence="2 3">S19</strain>
    </source>
</reference>
<dbReference type="Proteomes" id="UP000002565">
    <property type="component" value="Chromosome 1"/>
</dbReference>
<evidence type="ECO:0000259" key="1">
    <source>
        <dbReference type="Pfam" id="PF12728"/>
    </source>
</evidence>